<accession>A0AAW9QWU1</accession>
<protein>
    <submittedName>
        <fullName evidence="1">Uncharacterized protein</fullName>
    </submittedName>
</protein>
<name>A0AAW9QWU1_9CHRO</name>
<evidence type="ECO:0000313" key="2">
    <source>
        <dbReference type="Proteomes" id="UP001328733"/>
    </source>
</evidence>
<dbReference type="Pfam" id="PF21826">
    <property type="entry name" value="DUF6887"/>
    <property type="match status" value="1"/>
</dbReference>
<organism evidence="1 2">
    <name type="scientific">Pannus brasiliensis CCIBt3594</name>
    <dbReference type="NCBI Taxonomy" id="1427578"/>
    <lineage>
        <taxon>Bacteria</taxon>
        <taxon>Bacillati</taxon>
        <taxon>Cyanobacteriota</taxon>
        <taxon>Cyanophyceae</taxon>
        <taxon>Oscillatoriophycideae</taxon>
        <taxon>Chroococcales</taxon>
        <taxon>Microcystaceae</taxon>
        <taxon>Pannus</taxon>
    </lineage>
</organism>
<gene>
    <name evidence="1" type="ORF">V0288_20835</name>
</gene>
<sequence>MSRKKLKSYIRQHPTDEDAIRELFVNRKSPNPRSYPFSYMIGGGNLDAIFQREPSSDSSN</sequence>
<keyword evidence="2" id="KW-1185">Reference proteome</keyword>
<dbReference type="EMBL" id="JBAFSM010000053">
    <property type="protein sequence ID" value="MEG3439586.1"/>
    <property type="molecule type" value="Genomic_DNA"/>
</dbReference>
<proteinExistence type="predicted"/>
<comment type="caution">
    <text evidence="1">The sequence shown here is derived from an EMBL/GenBank/DDBJ whole genome shotgun (WGS) entry which is preliminary data.</text>
</comment>
<dbReference type="AlphaFoldDB" id="A0AAW9QWU1"/>
<evidence type="ECO:0000313" key="1">
    <source>
        <dbReference type="EMBL" id="MEG3439586.1"/>
    </source>
</evidence>
<dbReference type="InterPro" id="IPR054053">
    <property type="entry name" value="DUF6887"/>
</dbReference>
<dbReference type="Proteomes" id="UP001328733">
    <property type="component" value="Unassembled WGS sequence"/>
</dbReference>
<reference evidence="1 2" key="1">
    <citation type="submission" date="2024-01" db="EMBL/GenBank/DDBJ databases">
        <title>Genomic insights into the taxonomy and metabolism of the cyanobacterium Pannus brasiliensis CCIBt3594.</title>
        <authorList>
            <person name="Machado M."/>
            <person name="Botero N.B."/>
            <person name="Andreote A.P.D."/>
            <person name="Feitosa A.M.T."/>
            <person name="Popin R."/>
            <person name="Sivonen K."/>
            <person name="Fiore M.F."/>
        </authorList>
    </citation>
    <scope>NUCLEOTIDE SEQUENCE [LARGE SCALE GENOMIC DNA]</scope>
    <source>
        <strain evidence="1 2">CCIBt3594</strain>
    </source>
</reference>